<gene>
    <name evidence="8" type="ORF">SSE37_00660</name>
</gene>
<evidence type="ECO:0000259" key="7">
    <source>
        <dbReference type="PROSITE" id="PS51296"/>
    </source>
</evidence>
<keyword evidence="9" id="KW-1185">Reference proteome</keyword>
<dbReference type="CDD" id="cd03469">
    <property type="entry name" value="Rieske_RO_Alpha_N"/>
    <property type="match status" value="1"/>
</dbReference>
<keyword evidence="8" id="KW-0223">Dioxygenase</keyword>
<evidence type="ECO:0000256" key="6">
    <source>
        <dbReference type="ARBA" id="ARBA00023014"/>
    </source>
</evidence>
<comment type="cofactor">
    <cofactor evidence="1">
        <name>Fe cation</name>
        <dbReference type="ChEBI" id="CHEBI:24875"/>
    </cofactor>
</comment>
<keyword evidence="2" id="KW-0001">2Fe-2S</keyword>
<dbReference type="PANTHER" id="PTHR43756">
    <property type="entry name" value="CHOLINE MONOOXYGENASE, CHLOROPLASTIC"/>
    <property type="match status" value="1"/>
</dbReference>
<proteinExistence type="predicted"/>
<keyword evidence="6" id="KW-0411">Iron-sulfur</keyword>
<dbReference type="PANTHER" id="PTHR43756:SF5">
    <property type="entry name" value="CHOLINE MONOOXYGENASE, CHLOROPLASTIC"/>
    <property type="match status" value="1"/>
</dbReference>
<name>A3K7H8_SAGS3</name>
<dbReference type="InterPro" id="IPR036922">
    <property type="entry name" value="Rieske_2Fe-2S_sf"/>
</dbReference>
<dbReference type="Gene3D" id="2.102.10.10">
    <property type="entry name" value="Rieske [2Fe-2S] iron-sulphur domain"/>
    <property type="match status" value="1"/>
</dbReference>
<comment type="caution">
    <text evidence="8">The sequence shown here is derived from an EMBL/GenBank/DDBJ whole genome shotgun (WGS) entry which is preliminary data.</text>
</comment>
<dbReference type="PROSITE" id="PS51296">
    <property type="entry name" value="RIESKE"/>
    <property type="match status" value="1"/>
</dbReference>
<dbReference type="SUPFAM" id="SSF55961">
    <property type="entry name" value="Bet v1-like"/>
    <property type="match status" value="1"/>
</dbReference>
<organism evidence="8 9">
    <name type="scientific">Sagittula stellata (strain ATCC 700073 / DSM 11524 / E-37)</name>
    <dbReference type="NCBI Taxonomy" id="388399"/>
    <lineage>
        <taxon>Bacteria</taxon>
        <taxon>Pseudomonadati</taxon>
        <taxon>Pseudomonadota</taxon>
        <taxon>Alphaproteobacteria</taxon>
        <taxon>Rhodobacterales</taxon>
        <taxon>Roseobacteraceae</taxon>
        <taxon>Sagittula</taxon>
    </lineage>
</organism>
<dbReference type="InterPro" id="IPR017941">
    <property type="entry name" value="Rieske_2Fe-2S"/>
</dbReference>
<dbReference type="InterPro" id="IPR015879">
    <property type="entry name" value="Ring_hydroxy_dOase_asu_C_dom"/>
</dbReference>
<dbReference type="Gene3D" id="3.90.380.10">
    <property type="entry name" value="Naphthalene 1,2-dioxygenase Alpha Subunit, Chain A, domain 1"/>
    <property type="match status" value="1"/>
</dbReference>
<sequence length="411" mass="46390">MTDSLTDLLASRVSGQSLERPFYTDPEIFQRDLETIWYREWLFALPASQLTKTGAYARLQIGAYNVVLVRGADSVIRAFHNSCRHRGSVICQKAEGTVAKLTCPYHQWTYDLDGRLIWARDMGPDFDPSKYNLKPVHLRELAGLIYICLADEAPDFDAFANLARPYLEVHDLHRSKVAHQSSIIEKGNWKLVWENNRECYHCAGTHPALSRSFPLDPAVAGVSADGSTPPRLQAHFDKCEAAGAPSKFAMSGYAGQYRLARMPLEEKALSYTMDLKPACSRPLGRVTVRDAGTLLKFHYPSTWNHFLPDISLTFRVLPIGPQETQVTTWWLVDKDAVEGVDYDMKRLTEVWTATNDEDRRIVEDNQLGINSPAYVPGPYSPIMEDGVEQFVDWYVKTMLRNMAGPRAVAAE</sequence>
<keyword evidence="4" id="KW-0560">Oxidoreductase</keyword>
<evidence type="ECO:0000256" key="1">
    <source>
        <dbReference type="ARBA" id="ARBA00001962"/>
    </source>
</evidence>
<evidence type="ECO:0000256" key="2">
    <source>
        <dbReference type="ARBA" id="ARBA00022714"/>
    </source>
</evidence>
<evidence type="ECO:0000256" key="3">
    <source>
        <dbReference type="ARBA" id="ARBA00022723"/>
    </source>
</evidence>
<dbReference type="SUPFAM" id="SSF50022">
    <property type="entry name" value="ISP domain"/>
    <property type="match status" value="1"/>
</dbReference>
<keyword evidence="5" id="KW-0408">Iron</keyword>
<dbReference type="InterPro" id="IPR001663">
    <property type="entry name" value="Rng_hydr_dOase-A"/>
</dbReference>
<dbReference type="Pfam" id="PF00355">
    <property type="entry name" value="Rieske"/>
    <property type="match status" value="1"/>
</dbReference>
<dbReference type="Proteomes" id="UP000005713">
    <property type="component" value="Unassembled WGS sequence"/>
</dbReference>
<dbReference type="GO" id="GO:0051537">
    <property type="term" value="F:2 iron, 2 sulfur cluster binding"/>
    <property type="evidence" value="ECO:0007669"/>
    <property type="project" value="UniProtKB-KW"/>
</dbReference>
<dbReference type="RefSeq" id="WP_005861650.1">
    <property type="nucleotide sequence ID" value="NZ_AAYA01000012.1"/>
</dbReference>
<dbReference type="AlphaFoldDB" id="A3K7H8"/>
<accession>A3K7H8</accession>
<feature type="domain" description="Rieske" evidence="7">
    <location>
        <begin position="41"/>
        <end position="147"/>
    </location>
</feature>
<keyword evidence="3" id="KW-0479">Metal-binding</keyword>
<dbReference type="Pfam" id="PF00848">
    <property type="entry name" value="Ring_hydroxyl_A"/>
    <property type="match status" value="1"/>
</dbReference>
<dbReference type="eggNOG" id="COG4638">
    <property type="taxonomic scope" value="Bacteria"/>
</dbReference>
<dbReference type="PRINTS" id="PR00090">
    <property type="entry name" value="RNGDIOXGNASE"/>
</dbReference>
<dbReference type="GO" id="GO:0051213">
    <property type="term" value="F:dioxygenase activity"/>
    <property type="evidence" value="ECO:0007669"/>
    <property type="project" value="UniProtKB-KW"/>
</dbReference>
<dbReference type="OrthoDB" id="7456916at2"/>
<dbReference type="CDD" id="cd08884">
    <property type="entry name" value="RHO_alpha_C_GbcA-like"/>
    <property type="match status" value="1"/>
</dbReference>
<evidence type="ECO:0000313" key="9">
    <source>
        <dbReference type="Proteomes" id="UP000005713"/>
    </source>
</evidence>
<evidence type="ECO:0000256" key="4">
    <source>
        <dbReference type="ARBA" id="ARBA00023002"/>
    </source>
</evidence>
<evidence type="ECO:0000256" key="5">
    <source>
        <dbReference type="ARBA" id="ARBA00023004"/>
    </source>
</evidence>
<reference evidence="8 9" key="1">
    <citation type="submission" date="2006-06" db="EMBL/GenBank/DDBJ databases">
        <authorList>
            <person name="Moran M.A."/>
            <person name="Ferriera S."/>
            <person name="Johnson J."/>
            <person name="Kravitz S."/>
            <person name="Beeson K."/>
            <person name="Sutton G."/>
            <person name="Rogers Y.-H."/>
            <person name="Friedman R."/>
            <person name="Frazier M."/>
            <person name="Venter J.C."/>
        </authorList>
    </citation>
    <scope>NUCLEOTIDE SEQUENCE [LARGE SCALE GENOMIC DNA]</scope>
    <source>
        <strain evidence="8 9">E-37</strain>
    </source>
</reference>
<dbReference type="EMBL" id="AAYA01000012">
    <property type="protein sequence ID" value="EBA06937.1"/>
    <property type="molecule type" value="Genomic_DNA"/>
</dbReference>
<dbReference type="GO" id="GO:0005506">
    <property type="term" value="F:iron ion binding"/>
    <property type="evidence" value="ECO:0007669"/>
    <property type="project" value="InterPro"/>
</dbReference>
<evidence type="ECO:0000313" key="8">
    <source>
        <dbReference type="EMBL" id="EBA06937.1"/>
    </source>
</evidence>
<protein>
    <submittedName>
        <fullName evidence="8">Putative aromatic-ring hydroxylating dioxygenase, alpha-subunit</fullName>
    </submittedName>
</protein>